<dbReference type="AlphaFoldDB" id="A0A2N0QR65"/>
<sequence length="67" mass="7803">TKEFLLADSVKDKDLVYQNLYPIEFLNTTSKTSSYKLIVKVNIPIILLRNISPIKESYNIKLIVKKF</sequence>
<name>A0A2N0QR65_9GLOM</name>
<dbReference type="Proteomes" id="UP000232688">
    <property type="component" value="Unassembled WGS sequence"/>
</dbReference>
<evidence type="ECO:0000313" key="2">
    <source>
        <dbReference type="Proteomes" id="UP000232688"/>
    </source>
</evidence>
<reference evidence="1 2" key="1">
    <citation type="submission" date="2017-10" db="EMBL/GenBank/DDBJ databases">
        <title>Extensive intraspecific genome diversity in a model arbuscular mycorrhizal fungus.</title>
        <authorList>
            <person name="Chen E.C.H."/>
            <person name="Morin E."/>
            <person name="Baudet D."/>
            <person name="Noel J."/>
            <person name="Ndikumana S."/>
            <person name="Charron P."/>
            <person name="St-Onge C."/>
            <person name="Giorgi J."/>
            <person name="Grigoriev I.V."/>
            <person name="Roux C."/>
            <person name="Martin F.M."/>
            <person name="Corradi N."/>
        </authorList>
    </citation>
    <scope>NUCLEOTIDE SEQUENCE [LARGE SCALE GENOMIC DNA]</scope>
    <source>
        <strain evidence="1 2">A1</strain>
    </source>
</reference>
<comment type="caution">
    <text evidence="1">The sequence shown here is derived from an EMBL/GenBank/DDBJ whole genome shotgun (WGS) entry which is preliminary data.</text>
</comment>
<dbReference type="VEuPathDB" id="FungiDB:RhiirA1_479075"/>
<feature type="non-terminal residue" evidence="1">
    <location>
        <position position="1"/>
    </location>
</feature>
<dbReference type="EMBL" id="LLXH01004111">
    <property type="protein sequence ID" value="PKC53551.1"/>
    <property type="molecule type" value="Genomic_DNA"/>
</dbReference>
<organism evidence="1 2">
    <name type="scientific">Rhizophagus irregularis</name>
    <dbReference type="NCBI Taxonomy" id="588596"/>
    <lineage>
        <taxon>Eukaryota</taxon>
        <taxon>Fungi</taxon>
        <taxon>Fungi incertae sedis</taxon>
        <taxon>Mucoromycota</taxon>
        <taxon>Glomeromycotina</taxon>
        <taxon>Glomeromycetes</taxon>
        <taxon>Glomerales</taxon>
        <taxon>Glomeraceae</taxon>
        <taxon>Rhizophagus</taxon>
    </lineage>
</organism>
<gene>
    <name evidence="1" type="ORF">RhiirA1_479075</name>
</gene>
<reference evidence="1 2" key="2">
    <citation type="submission" date="2017-10" db="EMBL/GenBank/DDBJ databases">
        <title>Genome analyses suggest a sexual origin of heterokaryosis in a supposedly ancient asexual fungus.</title>
        <authorList>
            <person name="Corradi N."/>
            <person name="Sedzielewska K."/>
            <person name="Noel J."/>
            <person name="Charron P."/>
            <person name="Farinelli L."/>
            <person name="Marton T."/>
            <person name="Kruger M."/>
            <person name="Pelin A."/>
            <person name="Brachmann A."/>
            <person name="Corradi N."/>
        </authorList>
    </citation>
    <scope>NUCLEOTIDE SEQUENCE [LARGE SCALE GENOMIC DNA]</scope>
    <source>
        <strain evidence="1 2">A1</strain>
    </source>
</reference>
<accession>A0A2N0QR65</accession>
<evidence type="ECO:0008006" key="3">
    <source>
        <dbReference type="Google" id="ProtNLM"/>
    </source>
</evidence>
<evidence type="ECO:0000313" key="1">
    <source>
        <dbReference type="EMBL" id="PKC53551.1"/>
    </source>
</evidence>
<proteinExistence type="predicted"/>
<protein>
    <recommendedName>
        <fullName evidence="3">ATP-dependent DNA helicase</fullName>
    </recommendedName>
</protein>